<dbReference type="NCBIfam" id="NF006038">
    <property type="entry name" value="PRK08181.1"/>
    <property type="match status" value="1"/>
</dbReference>
<sequence>MSDSSAGPVQSRPCCSARSRGQTGAALDLRRTYRTGRSRMSAVPMIDAQRLSLMLNELRLPTIKHIWGDFAAQADKEGWPASRFLAALAEHELAERDRRRIERHLAEAHLPAGKTLDCFAFDAVPMISKAQVMALCAGDGWLEQGANLILFGPPGGGKTHLAAAMGLALVERGWRVLFTRTSDLVQRLQVARRELALESAMARLDKYHLLILDDFAYVSRDQAETSVLFELISARYERRSLLITANQPFGEWNRVFPDPAMTLAAVDRLVHHATIFEMNVESYRRRTAQARRTGAGRPPAYTTPKVLETIRDNQDENDDLASDNQNRH</sequence>
<dbReference type="NCBIfam" id="NF038214">
    <property type="entry name" value="IS21_help_AAA"/>
    <property type="match status" value="1"/>
</dbReference>
<accession>A0A144J2U6</accession>
<feature type="compositionally biased region" description="Low complexity" evidence="2">
    <location>
        <begin position="290"/>
        <end position="300"/>
    </location>
</feature>
<dbReference type="InterPro" id="IPR002611">
    <property type="entry name" value="IstB_ATP-bd"/>
</dbReference>
<feature type="region of interest" description="Disordered" evidence="2">
    <location>
        <begin position="1"/>
        <end position="23"/>
    </location>
</feature>
<comment type="similarity">
    <text evidence="1">Belongs to the IS21/IS1162 putative ATP-binding protein family.</text>
</comment>
<dbReference type="Gene3D" id="3.40.50.300">
    <property type="entry name" value="P-loop containing nucleotide triphosphate hydrolases"/>
    <property type="match status" value="1"/>
</dbReference>
<proteinExistence type="inferred from homology"/>
<dbReference type="SMART" id="SM00382">
    <property type="entry name" value="AAA"/>
    <property type="match status" value="1"/>
</dbReference>
<dbReference type="InterPro" id="IPR027417">
    <property type="entry name" value="P-loop_NTPase"/>
</dbReference>
<feature type="domain" description="AAA+ ATPase" evidence="3">
    <location>
        <begin position="144"/>
        <end position="276"/>
    </location>
</feature>
<dbReference type="PANTHER" id="PTHR30050:SF4">
    <property type="entry name" value="ATP-BINDING PROTEIN RV3427C IN INSERTION SEQUENCE-RELATED"/>
    <property type="match status" value="1"/>
</dbReference>
<name>A0A144J2U6_9SPHN</name>
<dbReference type="InterPro" id="IPR003593">
    <property type="entry name" value="AAA+_ATPase"/>
</dbReference>
<dbReference type="EMBL" id="KT962120">
    <property type="protein sequence ID" value="AMT81319.1"/>
    <property type="molecule type" value="Genomic_DNA"/>
</dbReference>
<dbReference type="CDD" id="cd00009">
    <property type="entry name" value="AAA"/>
    <property type="match status" value="1"/>
</dbReference>
<evidence type="ECO:0000256" key="2">
    <source>
        <dbReference type="SAM" id="MobiDB-lite"/>
    </source>
</evidence>
<dbReference type="PANTHER" id="PTHR30050">
    <property type="entry name" value="CHROMOSOMAL REPLICATION INITIATOR PROTEIN DNAA"/>
    <property type="match status" value="1"/>
</dbReference>
<dbReference type="Pfam" id="PF01695">
    <property type="entry name" value="IstB_IS21"/>
    <property type="match status" value="1"/>
</dbReference>
<protein>
    <submittedName>
        <fullName evidence="4">ATPase AAA</fullName>
    </submittedName>
</protein>
<dbReference type="GO" id="GO:0005524">
    <property type="term" value="F:ATP binding"/>
    <property type="evidence" value="ECO:0007669"/>
    <property type="project" value="InterPro"/>
</dbReference>
<organism evidence="4">
    <name type="scientific">Sphingobium baderi</name>
    <dbReference type="NCBI Taxonomy" id="1332080"/>
    <lineage>
        <taxon>Bacteria</taxon>
        <taxon>Pseudomonadati</taxon>
        <taxon>Pseudomonadota</taxon>
        <taxon>Alphaproteobacteria</taxon>
        <taxon>Sphingomonadales</taxon>
        <taxon>Sphingomonadaceae</taxon>
        <taxon>Sphingobium</taxon>
    </lineage>
</organism>
<dbReference type="InterPro" id="IPR047661">
    <property type="entry name" value="IstB"/>
</dbReference>
<dbReference type="GO" id="GO:0006260">
    <property type="term" value="P:DNA replication"/>
    <property type="evidence" value="ECO:0007669"/>
    <property type="project" value="TreeGrafter"/>
</dbReference>
<evidence type="ECO:0000313" key="4">
    <source>
        <dbReference type="EMBL" id="AMT81319.1"/>
    </source>
</evidence>
<dbReference type="AlphaFoldDB" id="A0A144J2U6"/>
<evidence type="ECO:0000256" key="1">
    <source>
        <dbReference type="ARBA" id="ARBA00008059"/>
    </source>
</evidence>
<dbReference type="SUPFAM" id="SSF52540">
    <property type="entry name" value="P-loop containing nucleoside triphosphate hydrolases"/>
    <property type="match status" value="1"/>
</dbReference>
<reference evidence="4" key="1">
    <citation type="submission" date="2015-10" db="EMBL/GenBank/DDBJ databases">
        <title>A Two-component Flavoprotein Monooxygenase System MeaXY Responsible for para-Hydroxylation of 2-Methyl-6-ethylaniline and 2,6-Diethylaniline in Sphingobium baderi DE-13.</title>
        <authorList>
            <person name="Cheng M."/>
            <person name="Meng Q."/>
            <person name="Yang Y."/>
            <person name="Chu C."/>
            <person name="Yan X."/>
            <person name="He J."/>
            <person name="Li S."/>
        </authorList>
    </citation>
    <scope>NUCLEOTIDE SEQUENCE</scope>
    <source>
        <strain evidence="4">DE-13</strain>
    </source>
</reference>
<evidence type="ECO:0000259" key="3">
    <source>
        <dbReference type="SMART" id="SM00382"/>
    </source>
</evidence>
<feature type="region of interest" description="Disordered" evidence="2">
    <location>
        <begin position="289"/>
        <end position="328"/>
    </location>
</feature>